<evidence type="ECO:0000256" key="5">
    <source>
        <dbReference type="ARBA" id="ARBA00022840"/>
    </source>
</evidence>
<dbReference type="PROSITE" id="PS50011">
    <property type="entry name" value="PROTEIN_KINASE_DOM"/>
    <property type="match status" value="1"/>
</dbReference>
<dbReference type="InterPro" id="IPR045269">
    <property type="entry name" value="Atg1-like"/>
</dbReference>
<dbReference type="GO" id="GO:0016020">
    <property type="term" value="C:membrane"/>
    <property type="evidence" value="ECO:0007669"/>
    <property type="project" value="TreeGrafter"/>
</dbReference>
<accession>A0A167PSN4</accession>
<dbReference type="OrthoDB" id="346907at2759"/>
<reference evidence="10 11" key="1">
    <citation type="journal article" date="2016" name="Mol. Biol. Evol.">
        <title>Comparative Genomics of Early-Diverging Mushroom-Forming Fungi Provides Insights into the Origins of Lignocellulose Decay Capabilities.</title>
        <authorList>
            <person name="Nagy L.G."/>
            <person name="Riley R."/>
            <person name="Tritt A."/>
            <person name="Adam C."/>
            <person name="Daum C."/>
            <person name="Floudas D."/>
            <person name="Sun H."/>
            <person name="Yadav J.S."/>
            <person name="Pangilinan J."/>
            <person name="Larsson K.H."/>
            <person name="Matsuura K."/>
            <person name="Barry K."/>
            <person name="Labutti K."/>
            <person name="Kuo R."/>
            <person name="Ohm R.A."/>
            <person name="Bhattacharya S.S."/>
            <person name="Shirouzu T."/>
            <person name="Yoshinaga Y."/>
            <person name="Martin F.M."/>
            <person name="Grigoriev I.V."/>
            <person name="Hibbett D.S."/>
        </authorList>
    </citation>
    <scope>NUCLEOTIDE SEQUENCE [LARGE SCALE GENOMIC DNA]</scope>
    <source>
        <strain evidence="10 11">TUFC12733</strain>
    </source>
</reference>
<dbReference type="PROSITE" id="PS00108">
    <property type="entry name" value="PROTEIN_KINASE_ST"/>
    <property type="match status" value="1"/>
</dbReference>
<name>A0A167PSN4_CALVF</name>
<keyword evidence="4 10" id="KW-0418">Kinase</keyword>
<evidence type="ECO:0000256" key="8">
    <source>
        <dbReference type="SAM" id="MobiDB-lite"/>
    </source>
</evidence>
<organism evidence="10 11">
    <name type="scientific">Calocera viscosa (strain TUFC12733)</name>
    <dbReference type="NCBI Taxonomy" id="1330018"/>
    <lineage>
        <taxon>Eukaryota</taxon>
        <taxon>Fungi</taxon>
        <taxon>Dikarya</taxon>
        <taxon>Basidiomycota</taxon>
        <taxon>Agaricomycotina</taxon>
        <taxon>Dacrymycetes</taxon>
        <taxon>Dacrymycetales</taxon>
        <taxon>Dacrymycetaceae</taxon>
        <taxon>Calocera</taxon>
    </lineage>
</organism>
<evidence type="ECO:0000259" key="9">
    <source>
        <dbReference type="PROSITE" id="PS50011"/>
    </source>
</evidence>
<dbReference type="PANTHER" id="PTHR24348:SF22">
    <property type="entry name" value="NON-SPECIFIC SERINE_THREONINE PROTEIN KINASE"/>
    <property type="match status" value="1"/>
</dbReference>
<evidence type="ECO:0000256" key="4">
    <source>
        <dbReference type="ARBA" id="ARBA00022777"/>
    </source>
</evidence>
<feature type="compositionally biased region" description="Basic and acidic residues" evidence="8">
    <location>
        <begin position="477"/>
        <end position="491"/>
    </location>
</feature>
<dbReference type="GO" id="GO:0005524">
    <property type="term" value="F:ATP binding"/>
    <property type="evidence" value="ECO:0007669"/>
    <property type="project" value="UniProtKB-UniRule"/>
</dbReference>
<evidence type="ECO:0000256" key="3">
    <source>
        <dbReference type="ARBA" id="ARBA00022741"/>
    </source>
</evidence>
<feature type="region of interest" description="Disordered" evidence="8">
    <location>
        <begin position="477"/>
        <end position="570"/>
    </location>
</feature>
<dbReference type="SMART" id="SM00220">
    <property type="entry name" value="S_TKc"/>
    <property type="match status" value="1"/>
</dbReference>
<evidence type="ECO:0000256" key="6">
    <source>
        <dbReference type="ARBA" id="ARBA00030237"/>
    </source>
</evidence>
<keyword evidence="11" id="KW-1185">Reference proteome</keyword>
<dbReference type="InterPro" id="IPR000719">
    <property type="entry name" value="Prot_kinase_dom"/>
</dbReference>
<dbReference type="GO" id="GO:0005829">
    <property type="term" value="C:cytosol"/>
    <property type="evidence" value="ECO:0007669"/>
    <property type="project" value="TreeGrafter"/>
</dbReference>
<evidence type="ECO:0000256" key="1">
    <source>
        <dbReference type="ARBA" id="ARBA00012513"/>
    </source>
</evidence>
<dbReference type="EC" id="2.7.11.1" evidence="1"/>
<dbReference type="Proteomes" id="UP000076738">
    <property type="component" value="Unassembled WGS sequence"/>
</dbReference>
<feature type="binding site" evidence="7">
    <location>
        <position position="50"/>
    </location>
    <ligand>
        <name>ATP</name>
        <dbReference type="ChEBI" id="CHEBI:30616"/>
    </ligand>
</feature>
<dbReference type="AlphaFoldDB" id="A0A167PSN4"/>
<gene>
    <name evidence="10" type="ORF">CALVIDRAFT_534613</name>
</gene>
<dbReference type="PROSITE" id="PS00107">
    <property type="entry name" value="PROTEIN_KINASE_ATP"/>
    <property type="match status" value="1"/>
</dbReference>
<evidence type="ECO:0000256" key="7">
    <source>
        <dbReference type="PROSITE-ProRule" id="PRU10141"/>
    </source>
</evidence>
<keyword evidence="5 7" id="KW-0067">ATP-binding</keyword>
<dbReference type="Pfam" id="PF21127">
    <property type="entry name" value="ATG1-like_MIT2"/>
    <property type="match status" value="1"/>
</dbReference>
<feature type="region of interest" description="Disordered" evidence="8">
    <location>
        <begin position="398"/>
        <end position="449"/>
    </location>
</feature>
<protein>
    <recommendedName>
        <fullName evidence="1">non-specific serine/threonine protein kinase</fullName>
        <ecNumber evidence="1">2.7.11.1</ecNumber>
    </recommendedName>
    <alternativeName>
        <fullName evidence="6">Autophagy-related protein 1</fullName>
    </alternativeName>
</protein>
<dbReference type="STRING" id="1330018.A0A167PSN4"/>
<evidence type="ECO:0000313" key="10">
    <source>
        <dbReference type="EMBL" id="KZO99084.1"/>
    </source>
</evidence>
<dbReference type="GO" id="GO:0010506">
    <property type="term" value="P:regulation of autophagy"/>
    <property type="evidence" value="ECO:0007669"/>
    <property type="project" value="InterPro"/>
</dbReference>
<dbReference type="GO" id="GO:0004674">
    <property type="term" value="F:protein serine/threonine kinase activity"/>
    <property type="evidence" value="ECO:0007669"/>
    <property type="project" value="UniProtKB-EC"/>
</dbReference>
<dbReference type="InterPro" id="IPR017441">
    <property type="entry name" value="Protein_kinase_ATP_BS"/>
</dbReference>
<feature type="region of interest" description="Disordered" evidence="8">
    <location>
        <begin position="850"/>
        <end position="884"/>
    </location>
</feature>
<dbReference type="Gene3D" id="1.10.510.10">
    <property type="entry name" value="Transferase(Phosphotransferase) domain 1"/>
    <property type="match status" value="1"/>
</dbReference>
<dbReference type="InterPro" id="IPR011009">
    <property type="entry name" value="Kinase-like_dom_sf"/>
</dbReference>
<keyword evidence="2" id="KW-0808">Transferase</keyword>
<feature type="domain" description="Protein kinase" evidence="9">
    <location>
        <begin position="16"/>
        <end position="314"/>
    </location>
</feature>
<feature type="compositionally biased region" description="Basic and acidic residues" evidence="8">
    <location>
        <begin position="440"/>
        <end position="449"/>
    </location>
</feature>
<dbReference type="Pfam" id="PF00069">
    <property type="entry name" value="Pkinase"/>
    <property type="match status" value="1"/>
</dbReference>
<sequence length="884" mass="98969">MAPVPSEAAAEDCLPYIRDAEVGSGTFANVFKGHHRDTNRVVAIKMIPRKRLYNAKLEANALREAEILRKIQHPRITSLIELQEKEWNIFLIMEFCGGGDLHEYKRKRGKIKGLEYMPDFGMMPVYYPHPQKGGLAPFAVRSFLVQLIDVMKFMHQHSMVHRDLKPSNIMLTLPSERDLMNGHPLGVPLLKVADFGFARILPGKTLAETLCGSPLYMAPEVYLENYKYDSKADLWSLGCILFELAYGELPYIAQTINALQAAHKVSDGSLLLDKADARAVSQVPKDIRDLCAILLQGDVEKRASHRMVFAHEAVKLSQEAVLVSPEQRQKNVALMQKLAETSAPAYEALSPRYRPTKRPEGVMIEIEPKWEKKERKESQRLLSKEDTDKIRKEAKSFVPNGPIVPTRPAPAPPVAKMKSQISAVAGPSRSPNENGKLRPPRKELDPRQMDSQELEREFVIVEEAPAVAINQVADEMQRARDTARDGPDAVDQKGGYKSWNLPDLQVDGENGRPGMQRKKTNYIFDPQNAAEEQNRHRKNGERRNHHFPPSPNDTVVSPTPVRPIPPPEKARSTSALSKAIQAASLKLFGTPSPSRPTASPPLRHHHIIPAGASVPPEERDILRRLEDISQKTHVLNEFANSRRDVAVVPHCKLHDHHAAVGEGYFPANGGDRQSTSWQCGKSEEDILVILDAASQAVELYLRVMMFAQKALDWTIEFAREKELRQDNTPPSGTFNAAVQWFRHVFNGSRQRCNEMRAIASDHITEKVDVYIYNKALELARDGGLKESQSKLWSLAEEEYTTALLLLSALFDDVFQADNAERDKDRITLDIYINLIKVRIGKIRRNVADAQAEGVTPGSSPENARLTLSRAPSSASNRGPPLTAA</sequence>
<evidence type="ECO:0000313" key="11">
    <source>
        <dbReference type="Proteomes" id="UP000076738"/>
    </source>
</evidence>
<dbReference type="GO" id="GO:0000045">
    <property type="term" value="P:autophagosome assembly"/>
    <property type="evidence" value="ECO:0007669"/>
    <property type="project" value="TreeGrafter"/>
</dbReference>
<evidence type="ECO:0000256" key="2">
    <source>
        <dbReference type="ARBA" id="ARBA00022679"/>
    </source>
</evidence>
<dbReference type="GO" id="GO:0005776">
    <property type="term" value="C:autophagosome"/>
    <property type="evidence" value="ECO:0007669"/>
    <property type="project" value="TreeGrafter"/>
</dbReference>
<dbReference type="InterPro" id="IPR022708">
    <property type="entry name" value="Atg1-like_tMIT"/>
</dbReference>
<dbReference type="SUPFAM" id="SSF56112">
    <property type="entry name" value="Protein kinase-like (PK-like)"/>
    <property type="match status" value="1"/>
</dbReference>
<feature type="compositionally biased region" description="Basic residues" evidence="8">
    <location>
        <begin position="535"/>
        <end position="546"/>
    </location>
</feature>
<proteinExistence type="predicted"/>
<dbReference type="InterPro" id="IPR008271">
    <property type="entry name" value="Ser/Thr_kinase_AS"/>
</dbReference>
<keyword evidence="3 7" id="KW-0547">Nucleotide-binding</keyword>
<dbReference type="PANTHER" id="PTHR24348">
    <property type="entry name" value="SERINE/THREONINE-PROTEIN KINASE UNC-51-RELATED"/>
    <property type="match status" value="1"/>
</dbReference>
<dbReference type="EMBL" id="KV417273">
    <property type="protein sequence ID" value="KZO99084.1"/>
    <property type="molecule type" value="Genomic_DNA"/>
</dbReference>
<dbReference type="GO" id="GO:0000407">
    <property type="term" value="C:phagophore assembly site"/>
    <property type="evidence" value="ECO:0007669"/>
    <property type="project" value="TreeGrafter"/>
</dbReference>
<dbReference type="InterPro" id="IPR048941">
    <property type="entry name" value="ATG1-like_MIT2"/>
</dbReference>
<dbReference type="Pfam" id="PF12063">
    <property type="entry name" value="ATG1-like_MIT1"/>
    <property type="match status" value="1"/>
</dbReference>